<feature type="compositionally biased region" description="Basic and acidic residues" evidence="2">
    <location>
        <begin position="1"/>
        <end position="31"/>
    </location>
</feature>
<protein>
    <recommendedName>
        <fullName evidence="5">BZIP domain-containing protein</fullName>
    </recommendedName>
</protein>
<dbReference type="CDD" id="cd14688">
    <property type="entry name" value="bZIP_YAP"/>
    <property type="match status" value="1"/>
</dbReference>
<dbReference type="AlphaFoldDB" id="A0A9P4JBY3"/>
<dbReference type="EMBL" id="ML996081">
    <property type="protein sequence ID" value="KAF2157805.1"/>
    <property type="molecule type" value="Genomic_DNA"/>
</dbReference>
<dbReference type="Proteomes" id="UP000799439">
    <property type="component" value="Unassembled WGS sequence"/>
</dbReference>
<comment type="caution">
    <text evidence="3">The sequence shown here is derived from an EMBL/GenBank/DDBJ whole genome shotgun (WGS) entry which is preliminary data.</text>
</comment>
<evidence type="ECO:0000256" key="1">
    <source>
        <dbReference type="SAM" id="Coils"/>
    </source>
</evidence>
<gene>
    <name evidence="3" type="ORF">K461DRAFT_290081</name>
</gene>
<feature type="region of interest" description="Disordered" evidence="2">
    <location>
        <begin position="1"/>
        <end position="47"/>
    </location>
</feature>
<dbReference type="OrthoDB" id="194358at2759"/>
<dbReference type="SUPFAM" id="SSF57959">
    <property type="entry name" value="Leucine zipper domain"/>
    <property type="match status" value="1"/>
</dbReference>
<keyword evidence="4" id="KW-1185">Reference proteome</keyword>
<evidence type="ECO:0000256" key="2">
    <source>
        <dbReference type="SAM" id="MobiDB-lite"/>
    </source>
</evidence>
<dbReference type="GO" id="GO:0003700">
    <property type="term" value="F:DNA-binding transcription factor activity"/>
    <property type="evidence" value="ECO:0007669"/>
    <property type="project" value="InterPro"/>
</dbReference>
<keyword evidence="1" id="KW-0175">Coiled coil</keyword>
<dbReference type="PANTHER" id="PTHR39607:SF1">
    <property type="entry name" value="B-ZIP TRANSCRIPTION FACTOR (EUROFUNG)"/>
    <property type="match status" value="1"/>
</dbReference>
<sequence>MSDDGRSMSPKSEETNTDIPHEDDWRHIPDRKAKKRVQNRVAQRSYRQRMKARLEELQAKVTMHEQKAEVQRATLEQSTSPGHIPAPAMAYCPTPPHAMSVDGTQVGHMEVFQAQNHGSQKRKRALSDSEYDMSCDFIQEYPNGMITPGMTSNPNEVMHGFIKRPRSYTVDTPKLMGTNGDMNPDLCMQLPTAPPSLQSLTPEQQPLPSNLQSFIPTPPLIDPQAQLHGGTSLPPNCFTDLNMNPNADGFLVQDNLHMQPTALATADGGLLVGGANFVNNFAFQGNVDVPLTLPMEDLKDSWKATPTPQPTIAPLMGFQASPQSLKDLNPAMDSCSRSPPPLQFDGVVPQEPATKPEKNASMEDRLKYVIDQAKAVGFPNFDDAIIAFYNHTFRESSALFNDQRLSRNRRLPRVLAILRDAAQDWSEWERRGFQEEIIRSAEENLVKEFQSFKAGDKFADCQSVLNQNNATLNTNSATLNNNSMKRKVQDELPNLWALMAALTSKNGAQKPTDRSRAVLNAIGALCYTESDEATPPAMPLDGDDRTE</sequence>
<evidence type="ECO:0000313" key="4">
    <source>
        <dbReference type="Proteomes" id="UP000799439"/>
    </source>
</evidence>
<feature type="coiled-coil region" evidence="1">
    <location>
        <begin position="47"/>
        <end position="74"/>
    </location>
</feature>
<accession>A0A9P4JBY3</accession>
<name>A0A9P4JBY3_9PEZI</name>
<evidence type="ECO:0008006" key="5">
    <source>
        <dbReference type="Google" id="ProtNLM"/>
    </source>
</evidence>
<evidence type="ECO:0000313" key="3">
    <source>
        <dbReference type="EMBL" id="KAF2157805.1"/>
    </source>
</evidence>
<dbReference type="InterPro" id="IPR052635">
    <property type="entry name" value="Sec_Metab_Biosynth_Reg"/>
</dbReference>
<dbReference type="PANTHER" id="PTHR39607">
    <property type="entry name" value="XANTHOCILLIN BIOSYNTHESIS CLUSTER TRANSCRIPTION FACTOR XANC-RELATED"/>
    <property type="match status" value="1"/>
</dbReference>
<dbReference type="Gene3D" id="1.20.5.170">
    <property type="match status" value="1"/>
</dbReference>
<proteinExistence type="predicted"/>
<organism evidence="3 4">
    <name type="scientific">Myriangium duriaei CBS 260.36</name>
    <dbReference type="NCBI Taxonomy" id="1168546"/>
    <lineage>
        <taxon>Eukaryota</taxon>
        <taxon>Fungi</taxon>
        <taxon>Dikarya</taxon>
        <taxon>Ascomycota</taxon>
        <taxon>Pezizomycotina</taxon>
        <taxon>Dothideomycetes</taxon>
        <taxon>Dothideomycetidae</taxon>
        <taxon>Myriangiales</taxon>
        <taxon>Myriangiaceae</taxon>
        <taxon>Myriangium</taxon>
    </lineage>
</organism>
<dbReference type="InterPro" id="IPR046347">
    <property type="entry name" value="bZIP_sf"/>
</dbReference>
<reference evidence="3" key="1">
    <citation type="journal article" date="2020" name="Stud. Mycol.">
        <title>101 Dothideomycetes genomes: a test case for predicting lifestyles and emergence of pathogens.</title>
        <authorList>
            <person name="Haridas S."/>
            <person name="Albert R."/>
            <person name="Binder M."/>
            <person name="Bloem J."/>
            <person name="Labutti K."/>
            <person name="Salamov A."/>
            <person name="Andreopoulos B."/>
            <person name="Baker S."/>
            <person name="Barry K."/>
            <person name="Bills G."/>
            <person name="Bluhm B."/>
            <person name="Cannon C."/>
            <person name="Castanera R."/>
            <person name="Culley D."/>
            <person name="Daum C."/>
            <person name="Ezra D."/>
            <person name="Gonzalez J."/>
            <person name="Henrissat B."/>
            <person name="Kuo A."/>
            <person name="Liang C."/>
            <person name="Lipzen A."/>
            <person name="Lutzoni F."/>
            <person name="Magnuson J."/>
            <person name="Mondo S."/>
            <person name="Nolan M."/>
            <person name="Ohm R."/>
            <person name="Pangilinan J."/>
            <person name="Park H.-J."/>
            <person name="Ramirez L."/>
            <person name="Alfaro M."/>
            <person name="Sun H."/>
            <person name="Tritt A."/>
            <person name="Yoshinaga Y."/>
            <person name="Zwiers L.-H."/>
            <person name="Turgeon B."/>
            <person name="Goodwin S."/>
            <person name="Spatafora J."/>
            <person name="Crous P."/>
            <person name="Grigoriev I."/>
        </authorList>
    </citation>
    <scope>NUCLEOTIDE SEQUENCE</scope>
    <source>
        <strain evidence="3">CBS 260.36</strain>
    </source>
</reference>
<feature type="region of interest" description="Disordered" evidence="2">
    <location>
        <begin position="331"/>
        <end position="359"/>
    </location>
</feature>